<dbReference type="STRING" id="756272.Plabr_1723"/>
<reference evidence="3" key="1">
    <citation type="submission" date="2011-02" db="EMBL/GenBank/DDBJ databases">
        <title>The complete genome of Planctomyces brasiliensis DSM 5305.</title>
        <authorList>
            <person name="Lucas S."/>
            <person name="Copeland A."/>
            <person name="Lapidus A."/>
            <person name="Bruce D."/>
            <person name="Goodwin L."/>
            <person name="Pitluck S."/>
            <person name="Kyrpides N."/>
            <person name="Mavromatis K."/>
            <person name="Pagani I."/>
            <person name="Ivanova N."/>
            <person name="Ovchinnikova G."/>
            <person name="Lu M."/>
            <person name="Detter J.C."/>
            <person name="Han C."/>
            <person name="Land M."/>
            <person name="Hauser L."/>
            <person name="Markowitz V."/>
            <person name="Cheng J.-F."/>
            <person name="Hugenholtz P."/>
            <person name="Woyke T."/>
            <person name="Wu D."/>
            <person name="Tindall B."/>
            <person name="Pomrenke H.G."/>
            <person name="Brambilla E."/>
            <person name="Klenk H.-P."/>
            <person name="Eisen J.A."/>
        </authorList>
    </citation>
    <scope>NUCLEOTIDE SEQUENCE [LARGE SCALE GENOMIC DNA]</scope>
    <source>
        <strain evidence="3">ATCC 49424 / DSM 5305 / JCM 21570 / NBRC 103401 / IFAM 1448</strain>
    </source>
</reference>
<evidence type="ECO:0000313" key="2">
    <source>
        <dbReference type="EMBL" id="ADY59334.1"/>
    </source>
</evidence>
<proteinExistence type="predicted"/>
<dbReference type="EMBL" id="CP002546">
    <property type="protein sequence ID" value="ADY59334.1"/>
    <property type="molecule type" value="Genomic_DNA"/>
</dbReference>
<dbReference type="AlphaFoldDB" id="F0SFC7"/>
<dbReference type="RefSeq" id="WP_013628061.1">
    <property type="nucleotide sequence ID" value="NC_015174.1"/>
</dbReference>
<evidence type="ECO:0000313" key="3">
    <source>
        <dbReference type="Proteomes" id="UP000006860"/>
    </source>
</evidence>
<accession>F0SFC7</accession>
<evidence type="ECO:0000256" key="1">
    <source>
        <dbReference type="SAM" id="Phobius"/>
    </source>
</evidence>
<feature type="transmembrane region" description="Helical" evidence="1">
    <location>
        <begin position="33"/>
        <end position="55"/>
    </location>
</feature>
<dbReference type="Proteomes" id="UP000006860">
    <property type="component" value="Chromosome"/>
</dbReference>
<name>F0SFC7_RUBBR</name>
<dbReference type="KEGG" id="pbs:Plabr_1723"/>
<keyword evidence="1" id="KW-0472">Membrane</keyword>
<keyword evidence="3" id="KW-1185">Reference proteome</keyword>
<feature type="transmembrane region" description="Helical" evidence="1">
    <location>
        <begin position="67"/>
        <end position="87"/>
    </location>
</feature>
<protein>
    <submittedName>
        <fullName evidence="2">Uncharacterized protein</fullName>
    </submittedName>
</protein>
<dbReference type="HOGENOM" id="CLU_1516821_0_0_0"/>
<organism evidence="2 3">
    <name type="scientific">Rubinisphaera brasiliensis (strain ATCC 49424 / DSM 5305 / JCM 21570 / IAM 15109 / NBRC 103401 / IFAM 1448)</name>
    <name type="common">Planctomyces brasiliensis</name>
    <dbReference type="NCBI Taxonomy" id="756272"/>
    <lineage>
        <taxon>Bacteria</taxon>
        <taxon>Pseudomonadati</taxon>
        <taxon>Planctomycetota</taxon>
        <taxon>Planctomycetia</taxon>
        <taxon>Planctomycetales</taxon>
        <taxon>Planctomycetaceae</taxon>
        <taxon>Rubinisphaera</taxon>
    </lineage>
</organism>
<keyword evidence="1" id="KW-0812">Transmembrane</keyword>
<keyword evidence="1" id="KW-1133">Transmembrane helix</keyword>
<gene>
    <name evidence="2" type="ordered locus">Plabr_1723</name>
</gene>
<sequence length="177" mass="19994">MLRILSFNRNVVAAVLFGIVAGAAEIIVYRELLWKYVSPSLNLVLLITLNLVVVLTCMRRPERVFKVSFVSSLVLECTLVCLGLLLFCSEVMVVNNSGSHLENVRVEAELFEGYCGGFFPQLKQGVEVSVPTATFWGHPYVKVAYEKNGMSFRDYLDPEPGRQRTYRFVLEEHVSNP</sequence>